<comment type="caution">
    <text evidence="1">The sequence shown here is derived from an EMBL/GenBank/DDBJ whole genome shotgun (WGS) entry which is preliminary data.</text>
</comment>
<dbReference type="AlphaFoldDB" id="A0AAV4JGM1"/>
<name>A0AAV4JGM1_9GAST</name>
<proteinExistence type="predicted"/>
<dbReference type="Proteomes" id="UP000762676">
    <property type="component" value="Unassembled WGS sequence"/>
</dbReference>
<keyword evidence="2" id="KW-1185">Reference proteome</keyword>
<reference evidence="1 2" key="1">
    <citation type="journal article" date="2021" name="Elife">
        <title>Chloroplast acquisition without the gene transfer in kleptoplastic sea slugs, Plakobranchus ocellatus.</title>
        <authorList>
            <person name="Maeda T."/>
            <person name="Takahashi S."/>
            <person name="Yoshida T."/>
            <person name="Shimamura S."/>
            <person name="Takaki Y."/>
            <person name="Nagai Y."/>
            <person name="Toyoda A."/>
            <person name="Suzuki Y."/>
            <person name="Arimoto A."/>
            <person name="Ishii H."/>
            <person name="Satoh N."/>
            <person name="Nishiyama T."/>
            <person name="Hasebe M."/>
            <person name="Maruyama T."/>
            <person name="Minagawa J."/>
            <person name="Obokata J."/>
            <person name="Shigenobu S."/>
        </authorList>
    </citation>
    <scope>NUCLEOTIDE SEQUENCE [LARGE SCALE GENOMIC DNA]</scope>
</reference>
<accession>A0AAV4JGM1</accession>
<protein>
    <submittedName>
        <fullName evidence="1">Uncharacterized protein</fullName>
    </submittedName>
</protein>
<sequence length="82" mass="9244">MRPTRYPGSSGPRAYCPLKYQDAILGLPVQEPTVYHYTNMLPWILQSKGPLSSIRLRRYPGPSAPRSYCLPLDQHATLGFPV</sequence>
<dbReference type="EMBL" id="BMAT01013797">
    <property type="protein sequence ID" value="GFS20531.1"/>
    <property type="molecule type" value="Genomic_DNA"/>
</dbReference>
<evidence type="ECO:0000313" key="1">
    <source>
        <dbReference type="EMBL" id="GFS20531.1"/>
    </source>
</evidence>
<evidence type="ECO:0000313" key="2">
    <source>
        <dbReference type="Proteomes" id="UP000762676"/>
    </source>
</evidence>
<gene>
    <name evidence="1" type="ORF">ElyMa_006901900</name>
</gene>
<organism evidence="1 2">
    <name type="scientific">Elysia marginata</name>
    <dbReference type="NCBI Taxonomy" id="1093978"/>
    <lineage>
        <taxon>Eukaryota</taxon>
        <taxon>Metazoa</taxon>
        <taxon>Spiralia</taxon>
        <taxon>Lophotrochozoa</taxon>
        <taxon>Mollusca</taxon>
        <taxon>Gastropoda</taxon>
        <taxon>Heterobranchia</taxon>
        <taxon>Euthyneura</taxon>
        <taxon>Panpulmonata</taxon>
        <taxon>Sacoglossa</taxon>
        <taxon>Placobranchoidea</taxon>
        <taxon>Plakobranchidae</taxon>
        <taxon>Elysia</taxon>
    </lineage>
</organism>